<dbReference type="PANTHER" id="PTHR35112:SF1">
    <property type="entry name" value="RING_FYVE_PHD ZINC FINGER SUPERFAMILY PROTEIN"/>
    <property type="match status" value="1"/>
</dbReference>
<proteinExistence type="predicted"/>
<reference evidence="1" key="2">
    <citation type="submission" date="2024-10" db="UniProtKB">
        <authorList>
            <consortium name="EnsemblProtists"/>
        </authorList>
    </citation>
    <scope>IDENTIFICATION</scope>
</reference>
<dbReference type="KEGG" id="ehx:EMIHUDRAFT_235431"/>
<accession>A0A0D3JWS4</accession>
<dbReference type="Proteomes" id="UP000013827">
    <property type="component" value="Unassembled WGS sequence"/>
</dbReference>
<dbReference type="PaxDb" id="2903-EOD27959"/>
<dbReference type="RefSeq" id="XP_005780388.1">
    <property type="nucleotide sequence ID" value="XM_005780331.1"/>
</dbReference>
<name>A0A0D3JWS4_EMIH1</name>
<dbReference type="HOGENOM" id="CLU_779479_0_0_1"/>
<reference evidence="2" key="1">
    <citation type="journal article" date="2013" name="Nature">
        <title>Pan genome of the phytoplankton Emiliania underpins its global distribution.</title>
        <authorList>
            <person name="Read B.A."/>
            <person name="Kegel J."/>
            <person name="Klute M.J."/>
            <person name="Kuo A."/>
            <person name="Lefebvre S.C."/>
            <person name="Maumus F."/>
            <person name="Mayer C."/>
            <person name="Miller J."/>
            <person name="Monier A."/>
            <person name="Salamov A."/>
            <person name="Young J."/>
            <person name="Aguilar M."/>
            <person name="Claverie J.M."/>
            <person name="Frickenhaus S."/>
            <person name="Gonzalez K."/>
            <person name="Herman E.K."/>
            <person name="Lin Y.C."/>
            <person name="Napier J."/>
            <person name="Ogata H."/>
            <person name="Sarno A.F."/>
            <person name="Shmutz J."/>
            <person name="Schroeder D."/>
            <person name="de Vargas C."/>
            <person name="Verret F."/>
            <person name="von Dassow P."/>
            <person name="Valentin K."/>
            <person name="Van de Peer Y."/>
            <person name="Wheeler G."/>
            <person name="Dacks J.B."/>
            <person name="Delwiche C.F."/>
            <person name="Dyhrman S.T."/>
            <person name="Glockner G."/>
            <person name="John U."/>
            <person name="Richards T."/>
            <person name="Worden A.Z."/>
            <person name="Zhang X."/>
            <person name="Grigoriev I.V."/>
            <person name="Allen A.E."/>
            <person name="Bidle K."/>
            <person name="Borodovsky M."/>
            <person name="Bowler C."/>
            <person name="Brownlee C."/>
            <person name="Cock J.M."/>
            <person name="Elias M."/>
            <person name="Gladyshev V.N."/>
            <person name="Groth M."/>
            <person name="Guda C."/>
            <person name="Hadaegh A."/>
            <person name="Iglesias-Rodriguez M.D."/>
            <person name="Jenkins J."/>
            <person name="Jones B.M."/>
            <person name="Lawson T."/>
            <person name="Leese F."/>
            <person name="Lindquist E."/>
            <person name="Lobanov A."/>
            <person name="Lomsadze A."/>
            <person name="Malik S.B."/>
            <person name="Marsh M.E."/>
            <person name="Mackinder L."/>
            <person name="Mock T."/>
            <person name="Mueller-Roeber B."/>
            <person name="Pagarete A."/>
            <person name="Parker M."/>
            <person name="Probert I."/>
            <person name="Quesneville H."/>
            <person name="Raines C."/>
            <person name="Rensing S.A."/>
            <person name="Riano-Pachon D.M."/>
            <person name="Richier S."/>
            <person name="Rokitta S."/>
            <person name="Shiraiwa Y."/>
            <person name="Soanes D.M."/>
            <person name="van der Giezen M."/>
            <person name="Wahlund T.M."/>
            <person name="Williams B."/>
            <person name="Wilson W."/>
            <person name="Wolfe G."/>
            <person name="Wurch L.L."/>
        </authorList>
    </citation>
    <scope>NUCLEOTIDE SEQUENCE</scope>
</reference>
<evidence type="ECO:0000313" key="2">
    <source>
        <dbReference type="Proteomes" id="UP000013827"/>
    </source>
</evidence>
<evidence type="ECO:0000313" key="1">
    <source>
        <dbReference type="EnsemblProtists" id="EOD27959"/>
    </source>
</evidence>
<sequence length="356" mass="39542">MGQLAVPEEAASSLSTLASQRVAVCMVGAVRTLLLGAVHHSVKKNLLHAQLVPADLFLHLHLGWDYTAHAGNHGARGEQVSRSDERLRKAIEHLHPVNVSLVEQSDCSSAEMRSLKVCAEIAARKRSDKGGALAGYLQYMWIARSLQTVMAYERAHGLTYAWVIRTRPDLAFFDRVPPAVTMSPRRMVLMEKESSPAYFDAFFMIPRPLLDDFVDGLLAFWDSETTLPWPPEFRFFPWMRSRRRFPWGYALIPAALVRSAGGNTGSPDCWRLSLKETPQFIYELQGTAWGRGSTGELLPFRRACEVFFASLWGSVVSHPTAPAPVPRRPYSGHNPTILEEFAVGELASVGLGLSSP</sequence>
<protein>
    <submittedName>
        <fullName evidence="1">Uncharacterized protein</fullName>
    </submittedName>
</protein>
<organism evidence="1 2">
    <name type="scientific">Emiliania huxleyi (strain CCMP1516)</name>
    <dbReference type="NCBI Taxonomy" id="280463"/>
    <lineage>
        <taxon>Eukaryota</taxon>
        <taxon>Haptista</taxon>
        <taxon>Haptophyta</taxon>
        <taxon>Prymnesiophyceae</taxon>
        <taxon>Isochrysidales</taxon>
        <taxon>Noelaerhabdaceae</taxon>
        <taxon>Emiliania</taxon>
    </lineage>
</organism>
<dbReference type="GeneID" id="17273505"/>
<keyword evidence="2" id="KW-1185">Reference proteome</keyword>
<dbReference type="EnsemblProtists" id="EOD27959">
    <property type="protein sequence ID" value="EOD27959"/>
    <property type="gene ID" value="EMIHUDRAFT_235431"/>
</dbReference>
<dbReference type="PANTHER" id="PTHR35112">
    <property type="entry name" value="OS08G0360500 PROTEIN"/>
    <property type="match status" value="1"/>
</dbReference>
<dbReference type="AlphaFoldDB" id="A0A0D3JWS4"/>